<accession>A0A5Q3Q2I4</accession>
<evidence type="ECO:0000313" key="2">
    <source>
        <dbReference type="Proteomes" id="UP000371041"/>
    </source>
</evidence>
<name>A0A5Q3Q2I4_9PSEU</name>
<dbReference type="Proteomes" id="UP000371041">
    <property type="component" value="Chromosome"/>
</dbReference>
<reference evidence="2" key="1">
    <citation type="submission" date="2019-11" db="EMBL/GenBank/DDBJ databases">
        <title>The complete genome sequence of Saccharopolyspora sp. E2A.</title>
        <authorList>
            <person name="Zhang G."/>
        </authorList>
    </citation>
    <scope>NUCLEOTIDE SEQUENCE [LARGE SCALE GENOMIC DNA]</scope>
    <source>
        <strain evidence="2">E2A</strain>
    </source>
</reference>
<evidence type="ECO:0000313" key="1">
    <source>
        <dbReference type="EMBL" id="QGK68798.1"/>
    </source>
</evidence>
<dbReference type="KEGG" id="sace:GIY23_03865"/>
<gene>
    <name evidence="1" type="ORF">GIY23_03865</name>
</gene>
<keyword evidence="2" id="KW-1185">Reference proteome</keyword>
<protein>
    <submittedName>
        <fullName evidence="1">DUF885 domain-containing protein</fullName>
    </submittedName>
</protein>
<proteinExistence type="predicted"/>
<dbReference type="AlphaFoldDB" id="A0A5Q3Q2I4"/>
<dbReference type="EMBL" id="CP045929">
    <property type="protein sequence ID" value="QGK68798.1"/>
    <property type="molecule type" value="Genomic_DNA"/>
</dbReference>
<sequence length="390" mass="43160">MDARRFLTDHLLLGLRLEALAPGCVDPRGAPAVLRRRAAAEPTFEPCRLVHAARWLRRTLRSVELPADLRRHLDAQLVAWECLGELLDGRSVPFRTRVERYHQVAVGFGEPDEYHRAHRELANALGARRDLVGALHAVDPVIPAARVVPLARAFARSLREHTRAVVGLPAQESVRIELVTGRRWGALHENLGDLRSVVRINTDRGVRARRLPHLVAHEAYPGHHTESCHVDGLPELALRPVHGPRAVVSEGLAELGVRAVIGACWGRWAQEIYADFGVRVDGDLFQQLRAAMELLRPVRQDAALMLYESGTDEDEILAYLRRWLLVDDRGARAILGFLADPRWCTHASAAAAGVRLLGPLLGDLALRRVLTEPTLPADLRTPASTAEVAS</sequence>
<organism evidence="1 2">
    <name type="scientific">Allosaccharopolyspora coralli</name>
    <dbReference type="NCBI Taxonomy" id="2665642"/>
    <lineage>
        <taxon>Bacteria</taxon>
        <taxon>Bacillati</taxon>
        <taxon>Actinomycetota</taxon>
        <taxon>Actinomycetes</taxon>
        <taxon>Pseudonocardiales</taxon>
        <taxon>Pseudonocardiaceae</taxon>
        <taxon>Allosaccharopolyspora</taxon>
    </lineage>
</organism>
<dbReference type="RefSeq" id="WP_154075401.1">
    <property type="nucleotide sequence ID" value="NZ_CP045929.1"/>
</dbReference>